<name>A0A183GLL6_HELPZ</name>
<dbReference type="OrthoDB" id="5853592at2759"/>
<reference evidence="1 2" key="1">
    <citation type="submission" date="2018-11" db="EMBL/GenBank/DDBJ databases">
        <authorList>
            <consortium name="Pathogen Informatics"/>
        </authorList>
    </citation>
    <scope>NUCLEOTIDE SEQUENCE [LARGE SCALE GENOMIC DNA]</scope>
</reference>
<accession>A0A183GLL6</accession>
<dbReference type="EMBL" id="UZAH01035233">
    <property type="protein sequence ID" value="VDP39751.1"/>
    <property type="molecule type" value="Genomic_DNA"/>
</dbReference>
<evidence type="ECO:0000313" key="1">
    <source>
        <dbReference type="EMBL" id="VDP39751.1"/>
    </source>
</evidence>
<gene>
    <name evidence="1" type="ORF">HPBE_LOCUS23585</name>
</gene>
<proteinExistence type="predicted"/>
<sequence>METSSILYGIQKTYRRRYPTPQDSEDVLRTSSNVRRDSEDVVTTSSNIRQDSEDVLKTSSSEVVAVVCRGAEGVSSRHGNVVTREPELTREAHELLPKILSETSNVSAIRLRQSLEKSKTKVIQLVPTAFSGYNTRQKAATQYQV</sequence>
<keyword evidence="2" id="KW-1185">Reference proteome</keyword>
<evidence type="ECO:0000313" key="3">
    <source>
        <dbReference type="WBParaSite" id="HPBE_0002358601-mRNA-1"/>
    </source>
</evidence>
<evidence type="ECO:0000313" key="2">
    <source>
        <dbReference type="Proteomes" id="UP000050761"/>
    </source>
</evidence>
<reference evidence="3" key="2">
    <citation type="submission" date="2019-09" db="UniProtKB">
        <authorList>
            <consortium name="WormBaseParasite"/>
        </authorList>
    </citation>
    <scope>IDENTIFICATION</scope>
</reference>
<protein>
    <submittedName>
        <fullName evidence="1 3">Uncharacterized protein</fullName>
    </submittedName>
</protein>
<dbReference type="WBParaSite" id="HPBE_0002358601-mRNA-1">
    <property type="protein sequence ID" value="HPBE_0002358601-mRNA-1"/>
    <property type="gene ID" value="HPBE_0002358601"/>
</dbReference>
<dbReference type="Proteomes" id="UP000050761">
    <property type="component" value="Unassembled WGS sequence"/>
</dbReference>
<organism evidence="2 3">
    <name type="scientific">Heligmosomoides polygyrus</name>
    <name type="common">Parasitic roundworm</name>
    <dbReference type="NCBI Taxonomy" id="6339"/>
    <lineage>
        <taxon>Eukaryota</taxon>
        <taxon>Metazoa</taxon>
        <taxon>Ecdysozoa</taxon>
        <taxon>Nematoda</taxon>
        <taxon>Chromadorea</taxon>
        <taxon>Rhabditida</taxon>
        <taxon>Rhabditina</taxon>
        <taxon>Rhabditomorpha</taxon>
        <taxon>Strongyloidea</taxon>
        <taxon>Heligmosomidae</taxon>
        <taxon>Heligmosomoides</taxon>
    </lineage>
</organism>
<dbReference type="AlphaFoldDB" id="A0A183GLL6"/>
<accession>A0A3P8D7C0</accession>